<evidence type="ECO:0000313" key="1">
    <source>
        <dbReference type="EMBL" id="ERJ59299.1"/>
    </source>
</evidence>
<comment type="caution">
    <text evidence="1">The sequence shown here is derived from an EMBL/GenBank/DDBJ whole genome shotgun (WGS) entry which is preliminary data.</text>
</comment>
<keyword evidence="2" id="KW-1185">Reference proteome</keyword>
<dbReference type="AlphaFoldDB" id="U2J2V3"/>
<dbReference type="Proteomes" id="UP000016584">
    <property type="component" value="Unassembled WGS sequence"/>
</dbReference>
<proteinExistence type="predicted"/>
<accession>U2J2V3</accession>
<organism evidence="1 2">
    <name type="scientific">Sphingobacterium paucimobilis HER1398</name>
    <dbReference type="NCBI Taxonomy" id="1346330"/>
    <lineage>
        <taxon>Bacteria</taxon>
        <taxon>Pseudomonadati</taxon>
        <taxon>Bacteroidota</taxon>
        <taxon>Sphingobacteriia</taxon>
        <taxon>Sphingobacteriales</taxon>
        <taxon>Sphingobacteriaceae</taxon>
        <taxon>Sphingobacterium</taxon>
    </lineage>
</organism>
<protein>
    <submittedName>
        <fullName evidence="1">Uncharacterized protein</fullName>
    </submittedName>
</protein>
<dbReference type="EMBL" id="ATDL01000015">
    <property type="protein sequence ID" value="ERJ59299.1"/>
    <property type="molecule type" value="Genomic_DNA"/>
</dbReference>
<reference evidence="1 2" key="1">
    <citation type="journal article" date="2013" name="Genome Announc.">
        <title>The Draft Genome Sequence of Sphingomonas paucimobilis Strain HER1398 (Proteobacteria), Host to the Giant PAU Phage, Indicates That It Is a Member of the Genus Sphingobacterium (Bacteroidetes).</title>
        <authorList>
            <person name="White R.A.III."/>
            <person name="Suttle C.A."/>
        </authorList>
    </citation>
    <scope>NUCLEOTIDE SEQUENCE [LARGE SCALE GENOMIC DNA]</scope>
    <source>
        <strain evidence="1 2">HER1398</strain>
    </source>
</reference>
<evidence type="ECO:0000313" key="2">
    <source>
        <dbReference type="Proteomes" id="UP000016584"/>
    </source>
</evidence>
<name>U2J2V3_9SPHI</name>
<dbReference type="PATRIC" id="fig|1346330.5.peg.2635"/>
<gene>
    <name evidence="1" type="ORF">M472_10990</name>
</gene>
<sequence>MWIKIESIFATFEGNLFSSPNEIRMMVLGSLEVNNSKPFSKLTQDIIEDLKGKSYM</sequence>